<feature type="transmembrane region" description="Helical" evidence="1">
    <location>
        <begin position="37"/>
        <end position="55"/>
    </location>
</feature>
<dbReference type="Pfam" id="PF06808">
    <property type="entry name" value="DctM"/>
    <property type="match status" value="1"/>
</dbReference>
<name>A0A0K2SM77_LIMPI</name>
<feature type="transmembrane region" description="Helical" evidence="1">
    <location>
        <begin position="434"/>
        <end position="459"/>
    </location>
</feature>
<dbReference type="KEGG" id="lpil:LIP_2364"/>
<organism evidence="3 4">
    <name type="scientific">Limnochorda pilosa</name>
    <dbReference type="NCBI Taxonomy" id="1555112"/>
    <lineage>
        <taxon>Bacteria</taxon>
        <taxon>Bacillati</taxon>
        <taxon>Bacillota</taxon>
        <taxon>Limnochordia</taxon>
        <taxon>Limnochordales</taxon>
        <taxon>Limnochordaceae</taxon>
        <taxon>Limnochorda</taxon>
    </lineage>
</organism>
<evidence type="ECO:0000313" key="3">
    <source>
        <dbReference type="EMBL" id="BAS28205.1"/>
    </source>
</evidence>
<feature type="transmembrane region" description="Helical" evidence="1">
    <location>
        <begin position="337"/>
        <end position="359"/>
    </location>
</feature>
<feature type="domain" description="TRAP C4-dicarboxylate transport system permease DctM subunit" evidence="2">
    <location>
        <begin position="113"/>
        <end position="550"/>
    </location>
</feature>
<feature type="transmembrane region" description="Helical" evidence="1">
    <location>
        <begin position="12"/>
        <end position="31"/>
    </location>
</feature>
<dbReference type="PANTHER" id="PTHR43849">
    <property type="entry name" value="BLL3936 PROTEIN"/>
    <property type="match status" value="1"/>
</dbReference>
<feature type="transmembrane region" description="Helical" evidence="1">
    <location>
        <begin position="293"/>
        <end position="317"/>
    </location>
</feature>
<dbReference type="EMBL" id="AP014924">
    <property type="protein sequence ID" value="BAS28205.1"/>
    <property type="molecule type" value="Genomic_DNA"/>
</dbReference>
<feature type="transmembrane region" description="Helical" evidence="1">
    <location>
        <begin position="555"/>
        <end position="579"/>
    </location>
</feature>
<feature type="transmembrane region" description="Helical" evidence="1">
    <location>
        <begin position="170"/>
        <end position="193"/>
    </location>
</feature>
<feature type="transmembrane region" description="Helical" evidence="1">
    <location>
        <begin position="99"/>
        <end position="118"/>
    </location>
</feature>
<dbReference type="InterPro" id="IPR011853">
    <property type="entry name" value="TRAP_DctM-Dct_fused"/>
</dbReference>
<keyword evidence="1" id="KW-0812">Transmembrane</keyword>
<feature type="transmembrane region" description="Helical" evidence="1">
    <location>
        <begin position="366"/>
        <end position="384"/>
    </location>
</feature>
<feature type="transmembrane region" description="Helical" evidence="1">
    <location>
        <begin position="591"/>
        <end position="618"/>
    </location>
</feature>
<evidence type="ECO:0000259" key="2">
    <source>
        <dbReference type="Pfam" id="PF06808"/>
    </source>
</evidence>
<dbReference type="PATRIC" id="fig|1555112.3.peg.2410"/>
<dbReference type="AlphaFoldDB" id="A0A0K2SM77"/>
<feature type="transmembrane region" description="Helical" evidence="1">
    <location>
        <begin position="67"/>
        <end position="87"/>
    </location>
</feature>
<dbReference type="STRING" id="1555112.LIP_2364"/>
<evidence type="ECO:0000313" key="4">
    <source>
        <dbReference type="Proteomes" id="UP000065807"/>
    </source>
</evidence>
<dbReference type="NCBIfam" id="TIGR02123">
    <property type="entry name" value="TRAP_fused"/>
    <property type="match status" value="1"/>
</dbReference>
<feature type="transmembrane region" description="Helical" evidence="1">
    <location>
        <begin position="490"/>
        <end position="513"/>
    </location>
</feature>
<proteinExistence type="predicted"/>
<keyword evidence="1" id="KW-0472">Membrane</keyword>
<feature type="transmembrane region" description="Helical" evidence="1">
    <location>
        <begin position="125"/>
        <end position="150"/>
    </location>
</feature>
<keyword evidence="1" id="KW-1133">Transmembrane helix</keyword>
<reference evidence="4" key="2">
    <citation type="journal article" date="2016" name="Int. J. Syst. Evol. Microbiol.">
        <title>Complete genome sequence and cell structure of Limnochorda pilosa, a Gram-negative spore-former within the phylum Firmicutes.</title>
        <authorList>
            <person name="Watanabe M."/>
            <person name="Kojima H."/>
            <person name="Fukui M."/>
        </authorList>
    </citation>
    <scope>NUCLEOTIDE SEQUENCE [LARGE SCALE GENOMIC DNA]</scope>
    <source>
        <strain evidence="4">HC45</strain>
    </source>
</reference>
<dbReference type="Proteomes" id="UP000065807">
    <property type="component" value="Chromosome"/>
</dbReference>
<dbReference type="PANTHER" id="PTHR43849:SF2">
    <property type="entry name" value="BLL3936 PROTEIN"/>
    <property type="match status" value="1"/>
</dbReference>
<feature type="transmembrane region" description="Helical" evidence="1">
    <location>
        <begin position="525"/>
        <end position="543"/>
    </location>
</feature>
<protein>
    <submittedName>
        <fullName evidence="3">C4-dicarboxylate ABC transporter</fullName>
    </submittedName>
</protein>
<feature type="transmembrane region" description="Helical" evidence="1">
    <location>
        <begin position="465"/>
        <end position="483"/>
    </location>
</feature>
<feature type="transmembrane region" description="Helical" evidence="1">
    <location>
        <begin position="404"/>
        <end position="427"/>
    </location>
</feature>
<sequence length="641" mass="67354">MAETAFRTAWRRVVAGMAISLALFQLATALLGNISPLQQRFVHLLGALILTFLIYDGRGRATRLERGMLSNALLALITLALGIYMVAAFSPDAVLQRGIWGLSPAEEWVGLLLLVLVLEAARRAVGWPLVLIAGLFVVYALAGPYFPAFISHKGYSIWRLVETFSWTTEGVLGVPIAASATYVAVFILFGSFLERLGGARFFLDLSLAAAGHQKGGPAQVAIVSSGLMGTISGSAVANVVTTGAFTIPLMKRIGYRPHFAGAVEAVASTGGQIMPPVMGAAAFVMAEMIEAPYWQIVLAAILPAVLYYAAAAIQVYLRADRLGLEGIPRSELPRLGTTLAAGWYLLIPLAVLIHLLMVLRYSPTRAGIWSLLLMVAVSSAQYLWKERRFPWREILEALESGGRTLVVVATACGAAGIIIGVVSLTGIGVRFSQLVIDLAGGMLPLTLLYTMLACIVLGMGLPTTAAYIVTAVLAAPALVELGVPLLAAHLFVLYFAVLSFITPPVAIAAYAAAGLAGANAMQTGWTAMRLGLAGFIVPFMFVYNQALLLAGPWALVLLAVATAAAGVAALAAGVEGWLFGPVPGWQRLLLAGAAILLIVPGWATDLGGLALGLGVYALRRRHLRAASPAAEARSAQPPAQG</sequence>
<evidence type="ECO:0000256" key="1">
    <source>
        <dbReference type="SAM" id="Phobius"/>
    </source>
</evidence>
<dbReference type="InterPro" id="IPR010656">
    <property type="entry name" value="DctM"/>
</dbReference>
<accession>A0A0K2SM77</accession>
<reference evidence="4" key="1">
    <citation type="submission" date="2015-07" db="EMBL/GenBank/DDBJ databases">
        <title>Complete genome sequence and phylogenetic analysis of Limnochorda pilosa.</title>
        <authorList>
            <person name="Watanabe M."/>
            <person name="Kojima H."/>
            <person name="Fukui M."/>
        </authorList>
    </citation>
    <scope>NUCLEOTIDE SEQUENCE [LARGE SCALE GENOMIC DNA]</scope>
    <source>
        <strain evidence="4">HC45</strain>
    </source>
</reference>
<gene>
    <name evidence="3" type="ORF">LIP_2364</name>
</gene>
<dbReference type="RefSeq" id="WP_082726216.1">
    <property type="nucleotide sequence ID" value="NZ_AP014924.1"/>
</dbReference>
<dbReference type="OrthoDB" id="9759894at2"/>
<keyword evidence="4" id="KW-1185">Reference proteome</keyword>